<proteinExistence type="predicted"/>
<feature type="transmembrane region" description="Helical" evidence="1">
    <location>
        <begin position="171"/>
        <end position="191"/>
    </location>
</feature>
<dbReference type="OrthoDB" id="4794175at2"/>
<organism evidence="2 3">
    <name type="scientific">Brachybacterium muris UCD-AY4</name>
    <dbReference type="NCBI Taxonomy" id="1249481"/>
    <lineage>
        <taxon>Bacteria</taxon>
        <taxon>Bacillati</taxon>
        <taxon>Actinomycetota</taxon>
        <taxon>Actinomycetes</taxon>
        <taxon>Micrococcales</taxon>
        <taxon>Dermabacteraceae</taxon>
        <taxon>Brachybacterium</taxon>
    </lineage>
</organism>
<dbReference type="STRING" id="1249481.D641_0100100"/>
<keyword evidence="1" id="KW-0812">Transmembrane</keyword>
<protein>
    <recommendedName>
        <fullName evidence="4">Permease</fullName>
    </recommendedName>
</protein>
<feature type="transmembrane region" description="Helical" evidence="1">
    <location>
        <begin position="197"/>
        <end position="220"/>
    </location>
</feature>
<keyword evidence="3" id="KW-1185">Reference proteome</keyword>
<feature type="transmembrane region" description="Helical" evidence="1">
    <location>
        <begin position="141"/>
        <end position="159"/>
    </location>
</feature>
<dbReference type="HOGENOM" id="CLU_1114157_0_0_11"/>
<evidence type="ECO:0000313" key="3">
    <source>
        <dbReference type="Proteomes" id="UP000019754"/>
    </source>
</evidence>
<keyword evidence="1" id="KW-0472">Membrane</keyword>
<evidence type="ECO:0008006" key="4">
    <source>
        <dbReference type="Google" id="ProtNLM"/>
    </source>
</evidence>
<sequence length="249" mass="24179">MTAPERAPLGAALALLMALFALTGAHSPTLVAVAVAVIGALVGIAWPALLELPSPLGTRIVVGGTGVLGAVGALLIAGRDGAVSAVIIVCAIGVFASFVHQMMRRERTRLTDSLTGTVAGVMLTGLGSCWVLAQVAAVDKAATGLVAAIALGLAVTLLVNATGLPTAVRVVLATVLGTALTVFLAGALAGIELLPAAVAGLVTTVGACGAHLLLGSALMARQPAASLAVAGAPVATVGVVTLMAVNLLA</sequence>
<feature type="transmembrane region" description="Helical" evidence="1">
    <location>
        <begin position="56"/>
        <end position="76"/>
    </location>
</feature>
<feature type="transmembrane region" description="Helical" evidence="1">
    <location>
        <begin position="114"/>
        <end position="135"/>
    </location>
</feature>
<evidence type="ECO:0000256" key="1">
    <source>
        <dbReference type="SAM" id="Phobius"/>
    </source>
</evidence>
<comment type="caution">
    <text evidence="2">The sequence shown here is derived from an EMBL/GenBank/DDBJ whole genome shotgun (WGS) entry which is preliminary data.</text>
</comment>
<feature type="transmembrane region" description="Helical" evidence="1">
    <location>
        <begin position="82"/>
        <end position="102"/>
    </location>
</feature>
<feature type="transmembrane region" description="Helical" evidence="1">
    <location>
        <begin position="227"/>
        <end position="248"/>
    </location>
</feature>
<dbReference type="AlphaFoldDB" id="A0A022L4T8"/>
<gene>
    <name evidence="2" type="ORF">D641_0100100</name>
</gene>
<dbReference type="EMBL" id="AORC01000002">
    <property type="protein sequence ID" value="EYT50923.1"/>
    <property type="molecule type" value="Genomic_DNA"/>
</dbReference>
<name>A0A022L4T8_9MICO</name>
<evidence type="ECO:0000313" key="2">
    <source>
        <dbReference type="EMBL" id="EYT50923.1"/>
    </source>
</evidence>
<reference evidence="2 3" key="1">
    <citation type="journal article" date="2013" name="Genome Announc.">
        <title>Draft genome sequence of an Actinobacterium, Brachybacterium muris strain UCD-AY4.</title>
        <authorList>
            <person name="Lo J.R."/>
            <person name="Lang J.M."/>
            <person name="Darling A.E."/>
            <person name="Eisen J.A."/>
            <person name="Coil D.A."/>
        </authorList>
    </citation>
    <scope>NUCLEOTIDE SEQUENCE [LARGE SCALE GENOMIC DNA]</scope>
    <source>
        <strain evidence="2 3">UCD-AY4</strain>
    </source>
</reference>
<feature type="transmembrane region" description="Helical" evidence="1">
    <location>
        <begin position="31"/>
        <end position="49"/>
    </location>
</feature>
<dbReference type="Proteomes" id="UP000019754">
    <property type="component" value="Unassembled WGS sequence"/>
</dbReference>
<keyword evidence="1" id="KW-1133">Transmembrane helix</keyword>
<accession>A0A022L4T8</accession>
<dbReference type="RefSeq" id="WP_017824338.1">
    <property type="nucleotide sequence ID" value="NZ_KB403091.1"/>
</dbReference>